<feature type="region of interest" description="Disordered" evidence="1">
    <location>
        <begin position="1415"/>
        <end position="1489"/>
    </location>
</feature>
<feature type="transmembrane region" description="Helical" evidence="2">
    <location>
        <begin position="820"/>
        <end position="847"/>
    </location>
</feature>
<dbReference type="SUPFAM" id="SSF53850">
    <property type="entry name" value="Periplasmic binding protein-like II"/>
    <property type="match status" value="1"/>
</dbReference>
<dbReference type="Gene3D" id="2.10.50.10">
    <property type="entry name" value="Tumor Necrosis Factor Receptor, subunit A, domain 2"/>
    <property type="match status" value="1"/>
</dbReference>
<feature type="compositionally biased region" description="Basic residues" evidence="1">
    <location>
        <begin position="1220"/>
        <end position="1232"/>
    </location>
</feature>
<dbReference type="PANTHER" id="PTHR46967">
    <property type="entry name" value="INSULIN-LIKE GROWTH FACTOR BINDING PROTEIN,N-TERMINAL"/>
    <property type="match status" value="1"/>
</dbReference>
<dbReference type="Proteomes" id="UP000601435">
    <property type="component" value="Unassembled WGS sequence"/>
</dbReference>
<proteinExistence type="predicted"/>
<sequence length="1489" mass="165917">MSKGGGEKKDALAGWGALCLRHVWQPFSETAADAAVGANLRGALYGLYHRHLHRVVVNVSNVGWSRIVTDPICEDGAVCPVALLIGTSQLPQRVASGRIHPLDDYLANYMLKHLQRLPDEFQSIMYYDYYLTSRFMGIPFVTDVRLLGFNKTTLEDLGLELPPPHGRYDWTWENLRDTACAITEKYGVGGLMANSDWDEDAKLFMLMVQAAHGALFRTYLGSDGPSRQCNLGTGRSAIDTFWKPMIERGCLRGSGNQNYWGITGTSNLTPVLENAVDPVHPPDVSGFSNYNYTDARTLGFFISPGLEEELSYGRCMPSQLRQPEAVGNCSVLETLHLSPDSCQQRAFRLGADTFAYPETEGSERAIACKVLRCKSAGQVASWASEHPRWEIVSKHCSEILYATMPENLTYQGGSGLALTMRETGGEANQSCPNVTALWEDDWLRNDEEPPPCWENAEGWRLISELVDLNKPYMRQANTLRDMQTLPPVKDLSSFGTSFWEPVITALLHGIPSQYPNSPIPQYAEVESLKPIRIALLRSIYGNVTPAESLQEACSIVDEVLRPCNQSNWRTDPRCKNPRDGLQGCPEGFFYRETFEDFGLGCIKCPPGRYADERSVSLECKACVAGEFSDAIGSTSCRQCAVGTVAQQTGLSECMECPTGRAPLDTSWCDSCPPATYQSGPMCVPCPTGFTSTEESTSIRACTRKGSILLLNLLLVVFIVDLALLLPLLLGRPLPIDDIYMEDGCVVVKTWGGHRIARWSPVPLHIQLNHTQHPEVESRMGLFQAKVRWTDEVWLMDSKGAHVTDNINCSRGSLRLQMRSTFLGAVIGKLPVGLFVIWLGGCLGVLIFILSENADAEAEILPYVLAALFLALGLALGGYWYWWRQGFETPLARKRKQWRERLLQKHKPVACDRGPSRAIDAGKLCDFHSYFQEAIGKRNMTYVVSNLLLPLTKQDKMSYAEIAGPSPVNWFVSHCWSNGFADLVESLRRLAMSLAEPAHTAQEAAQEPLWREVSYWICSFSNNQWQLDEELGQGDPMASSFNQALWSPTCKGTAMVLDENAEALRRSWCLFEVFQNCKLTAERSDYEGLLMCTPAGVLQKGDASVDMVVVLARTLSKIKMEDATATKPEDKLMIDTCVQSLEGGFGEVNRFVRHCIKTALDEAHVSFEGHFAALVTALEQEPSPPPTLPMLLGRRSQSPPAGHRFRAPSRPRLGLHPQQAAKRRRRRLRRPPRAPRLPPPLWLRPRLCELRRRSSSPHPAGQRRIKQTTRSIRSKIKKRLRTVKRQRVDAMLVTPREEEKHDKLMKVAQGKQLTLLRPKNAFKYPDSDDAVFPQHEVMKPVDFRAQNLPMAGTVFRGNRRKYSNEEKEMLTKIIKENHPKMEVLAGGGAVLAKTGKKVSVAEAELLATKVNRPEVVESVGEPSVATGTGQAQEPVQDAPPSDILPDPEDGVDTSRRPVLKDSRRAKRAAGHRPRPNSVKKARNPQAKKAT</sequence>
<feature type="transmembrane region" description="Helical" evidence="2">
    <location>
        <begin position="859"/>
        <end position="882"/>
    </location>
</feature>
<dbReference type="SMART" id="SM01411">
    <property type="entry name" value="Ephrin_rec_like"/>
    <property type="match status" value="2"/>
</dbReference>
<protein>
    <submittedName>
        <fullName evidence="3">FRAS1 protein</fullName>
    </submittedName>
</protein>
<feature type="transmembrane region" description="Helical" evidence="2">
    <location>
        <begin position="707"/>
        <end position="730"/>
    </location>
</feature>
<keyword evidence="2" id="KW-1133">Transmembrane helix</keyword>
<keyword evidence="4" id="KW-1185">Reference proteome</keyword>
<feature type="compositionally biased region" description="Basic and acidic residues" evidence="1">
    <location>
        <begin position="1451"/>
        <end position="1461"/>
    </location>
</feature>
<keyword evidence="2" id="KW-0472">Membrane</keyword>
<comment type="caution">
    <text evidence="3">The sequence shown here is derived from an EMBL/GenBank/DDBJ whole genome shotgun (WGS) entry which is preliminary data.</text>
</comment>
<evidence type="ECO:0000256" key="1">
    <source>
        <dbReference type="SAM" id="MobiDB-lite"/>
    </source>
</evidence>
<dbReference type="InterPro" id="IPR009030">
    <property type="entry name" value="Growth_fac_rcpt_cys_sf"/>
</dbReference>
<name>A0A812R500_9DINO</name>
<feature type="region of interest" description="Disordered" evidence="1">
    <location>
        <begin position="1179"/>
        <end position="1239"/>
    </location>
</feature>
<organism evidence="3 4">
    <name type="scientific">Symbiodinium necroappetens</name>
    <dbReference type="NCBI Taxonomy" id="1628268"/>
    <lineage>
        <taxon>Eukaryota</taxon>
        <taxon>Sar</taxon>
        <taxon>Alveolata</taxon>
        <taxon>Dinophyceae</taxon>
        <taxon>Suessiales</taxon>
        <taxon>Symbiodiniaceae</taxon>
        <taxon>Symbiodinium</taxon>
    </lineage>
</organism>
<dbReference type="OrthoDB" id="428759at2759"/>
<keyword evidence="2" id="KW-0812">Transmembrane</keyword>
<evidence type="ECO:0000313" key="4">
    <source>
        <dbReference type="Proteomes" id="UP000601435"/>
    </source>
</evidence>
<dbReference type="EMBL" id="CAJNJA010018267">
    <property type="protein sequence ID" value="CAE7419007.1"/>
    <property type="molecule type" value="Genomic_DNA"/>
</dbReference>
<gene>
    <name evidence="3" type="primary">FRAS1</name>
    <name evidence="3" type="ORF">SNEC2469_LOCUS11504</name>
</gene>
<feature type="compositionally biased region" description="Basic residues" evidence="1">
    <location>
        <begin position="1462"/>
        <end position="1481"/>
    </location>
</feature>
<dbReference type="PANTHER" id="PTHR46967:SF2">
    <property type="entry name" value="SUSHI, VON WILLEBRAND FACTOR TYPE A, EGF AND PENTRAXIN DOMAIN-CONTAINING PROTEIN 1-LIKE"/>
    <property type="match status" value="1"/>
</dbReference>
<dbReference type="SUPFAM" id="SSF57184">
    <property type="entry name" value="Growth factor receptor domain"/>
    <property type="match status" value="1"/>
</dbReference>
<evidence type="ECO:0000313" key="3">
    <source>
        <dbReference type="EMBL" id="CAE7419007.1"/>
    </source>
</evidence>
<evidence type="ECO:0000256" key="2">
    <source>
        <dbReference type="SAM" id="Phobius"/>
    </source>
</evidence>
<dbReference type="Gene3D" id="3.40.190.10">
    <property type="entry name" value="Periplasmic binding protein-like II"/>
    <property type="match status" value="1"/>
</dbReference>
<reference evidence="3" key="1">
    <citation type="submission" date="2021-02" db="EMBL/GenBank/DDBJ databases">
        <authorList>
            <person name="Dougan E. K."/>
            <person name="Rhodes N."/>
            <person name="Thang M."/>
            <person name="Chan C."/>
        </authorList>
    </citation>
    <scope>NUCLEOTIDE SEQUENCE</scope>
</reference>
<accession>A0A812R500</accession>